<keyword evidence="1" id="KW-0812">Transmembrane</keyword>
<accession>W9XM58</accession>
<name>W9XM58_9EURO</name>
<dbReference type="GeneID" id="19189950"/>
<dbReference type="EMBL" id="AMGX01000007">
    <property type="protein sequence ID" value="EXJ71424.1"/>
    <property type="molecule type" value="Genomic_DNA"/>
</dbReference>
<keyword evidence="3" id="KW-1185">Reference proteome</keyword>
<dbReference type="OrthoDB" id="10263071at2759"/>
<sequence length="145" mass="16007">MTRSLYSDRDTTSTSVSLPLEDKVNQFHSDLMTIKSELTATKSEMKHLGHSITTEIHSITTEMKCFSETISAQIKVLNTSMESRMDKFENRFLFRMLFAAFGVVIIGVGGTVTAAILRYQTPTAQTPTVQTPAVQTAQAPTVKSV</sequence>
<feature type="transmembrane region" description="Helical" evidence="1">
    <location>
        <begin position="92"/>
        <end position="117"/>
    </location>
</feature>
<dbReference type="RefSeq" id="XP_007744023.1">
    <property type="nucleotide sequence ID" value="XM_007745833.1"/>
</dbReference>
<keyword evidence="1" id="KW-1133">Transmembrane helix</keyword>
<organism evidence="2 3">
    <name type="scientific">Cladophialophora psammophila CBS 110553</name>
    <dbReference type="NCBI Taxonomy" id="1182543"/>
    <lineage>
        <taxon>Eukaryota</taxon>
        <taxon>Fungi</taxon>
        <taxon>Dikarya</taxon>
        <taxon>Ascomycota</taxon>
        <taxon>Pezizomycotina</taxon>
        <taxon>Eurotiomycetes</taxon>
        <taxon>Chaetothyriomycetidae</taxon>
        <taxon>Chaetothyriales</taxon>
        <taxon>Herpotrichiellaceae</taxon>
        <taxon>Cladophialophora</taxon>
    </lineage>
</organism>
<reference evidence="2 3" key="1">
    <citation type="submission" date="2013-03" db="EMBL/GenBank/DDBJ databases">
        <title>The Genome Sequence of Cladophialophora psammophila CBS 110553.</title>
        <authorList>
            <consortium name="The Broad Institute Genomics Platform"/>
            <person name="Cuomo C."/>
            <person name="de Hoog S."/>
            <person name="Gorbushina A."/>
            <person name="Walker B."/>
            <person name="Young S.K."/>
            <person name="Zeng Q."/>
            <person name="Gargeya S."/>
            <person name="Fitzgerald M."/>
            <person name="Haas B."/>
            <person name="Abouelleil A."/>
            <person name="Allen A.W."/>
            <person name="Alvarado L."/>
            <person name="Arachchi H.M."/>
            <person name="Berlin A.M."/>
            <person name="Chapman S.B."/>
            <person name="Gainer-Dewar J."/>
            <person name="Goldberg J."/>
            <person name="Griggs A."/>
            <person name="Gujja S."/>
            <person name="Hansen M."/>
            <person name="Howarth C."/>
            <person name="Imamovic A."/>
            <person name="Ireland A."/>
            <person name="Larimer J."/>
            <person name="McCowan C."/>
            <person name="Murphy C."/>
            <person name="Pearson M."/>
            <person name="Poon T.W."/>
            <person name="Priest M."/>
            <person name="Roberts A."/>
            <person name="Saif S."/>
            <person name="Shea T."/>
            <person name="Sisk P."/>
            <person name="Sykes S."/>
            <person name="Wortman J."/>
            <person name="Nusbaum C."/>
            <person name="Birren B."/>
        </authorList>
    </citation>
    <scope>NUCLEOTIDE SEQUENCE [LARGE SCALE GENOMIC DNA]</scope>
    <source>
        <strain evidence="2 3">CBS 110553</strain>
    </source>
</reference>
<dbReference type="Proteomes" id="UP000019471">
    <property type="component" value="Unassembled WGS sequence"/>
</dbReference>
<dbReference type="AlphaFoldDB" id="W9XM58"/>
<comment type="caution">
    <text evidence="2">The sequence shown here is derived from an EMBL/GenBank/DDBJ whole genome shotgun (WGS) entry which is preliminary data.</text>
</comment>
<protein>
    <submittedName>
        <fullName evidence="2">Uncharacterized protein</fullName>
    </submittedName>
</protein>
<proteinExistence type="predicted"/>
<keyword evidence="1" id="KW-0472">Membrane</keyword>
<evidence type="ECO:0000313" key="3">
    <source>
        <dbReference type="Proteomes" id="UP000019471"/>
    </source>
</evidence>
<dbReference type="HOGENOM" id="CLU_149457_0_0_1"/>
<evidence type="ECO:0000313" key="2">
    <source>
        <dbReference type="EMBL" id="EXJ71424.1"/>
    </source>
</evidence>
<evidence type="ECO:0000256" key="1">
    <source>
        <dbReference type="SAM" id="Phobius"/>
    </source>
</evidence>
<gene>
    <name evidence="2" type="ORF">A1O5_05232</name>
</gene>